<accession>A0AAD7N7P3</accession>
<dbReference type="Proteomes" id="UP001215280">
    <property type="component" value="Unassembled WGS sequence"/>
</dbReference>
<comment type="caution">
    <text evidence="1">The sequence shown here is derived from an EMBL/GenBank/DDBJ whole genome shotgun (WGS) entry which is preliminary data.</text>
</comment>
<name>A0AAD7N7P3_9AGAR</name>
<evidence type="ECO:0000313" key="2">
    <source>
        <dbReference type="Proteomes" id="UP001215280"/>
    </source>
</evidence>
<keyword evidence="2" id="KW-1185">Reference proteome</keyword>
<sequence length="218" mass="23770">MAQTRWRRCCLSLHCRRSWLSSVLGHSYFTTCLIPTLLATGAPSIPVRIINTSFASEVTHSINFNMLCVCVHVHSVSGTLTPAARSRTALRGKRPGPAGFMRRVNSGTLFSNELQRRYADQNLVSAGETSRPSCRAIFRVSCGSSPFPPSQKHGYASPVILAPRQPTQKLKMPTSWSVWAKLSPAASGTPSPVAVSKSKPAFSIQSRIGANWLDFRGN</sequence>
<gene>
    <name evidence="1" type="ORF">DFH07DRAFT_1036879</name>
</gene>
<evidence type="ECO:0000313" key="1">
    <source>
        <dbReference type="EMBL" id="KAJ7747971.1"/>
    </source>
</evidence>
<dbReference type="EMBL" id="JARJLG010000092">
    <property type="protein sequence ID" value="KAJ7747971.1"/>
    <property type="molecule type" value="Genomic_DNA"/>
</dbReference>
<dbReference type="AlphaFoldDB" id="A0AAD7N7P3"/>
<organism evidence="1 2">
    <name type="scientific">Mycena maculata</name>
    <dbReference type="NCBI Taxonomy" id="230809"/>
    <lineage>
        <taxon>Eukaryota</taxon>
        <taxon>Fungi</taxon>
        <taxon>Dikarya</taxon>
        <taxon>Basidiomycota</taxon>
        <taxon>Agaricomycotina</taxon>
        <taxon>Agaricomycetes</taxon>
        <taxon>Agaricomycetidae</taxon>
        <taxon>Agaricales</taxon>
        <taxon>Marasmiineae</taxon>
        <taxon>Mycenaceae</taxon>
        <taxon>Mycena</taxon>
    </lineage>
</organism>
<protein>
    <submittedName>
        <fullName evidence="1">Uncharacterized protein</fullName>
    </submittedName>
</protein>
<reference evidence="1" key="1">
    <citation type="submission" date="2023-03" db="EMBL/GenBank/DDBJ databases">
        <title>Massive genome expansion in bonnet fungi (Mycena s.s.) driven by repeated elements and novel gene families across ecological guilds.</title>
        <authorList>
            <consortium name="Lawrence Berkeley National Laboratory"/>
            <person name="Harder C.B."/>
            <person name="Miyauchi S."/>
            <person name="Viragh M."/>
            <person name="Kuo A."/>
            <person name="Thoen E."/>
            <person name="Andreopoulos B."/>
            <person name="Lu D."/>
            <person name="Skrede I."/>
            <person name="Drula E."/>
            <person name="Henrissat B."/>
            <person name="Morin E."/>
            <person name="Kohler A."/>
            <person name="Barry K."/>
            <person name="LaButti K."/>
            <person name="Morin E."/>
            <person name="Salamov A."/>
            <person name="Lipzen A."/>
            <person name="Mereny Z."/>
            <person name="Hegedus B."/>
            <person name="Baldrian P."/>
            <person name="Stursova M."/>
            <person name="Weitz H."/>
            <person name="Taylor A."/>
            <person name="Grigoriev I.V."/>
            <person name="Nagy L.G."/>
            <person name="Martin F."/>
            <person name="Kauserud H."/>
        </authorList>
    </citation>
    <scope>NUCLEOTIDE SEQUENCE</scope>
    <source>
        <strain evidence="1">CBHHK188m</strain>
    </source>
</reference>
<proteinExistence type="predicted"/>